<feature type="transmembrane region" description="Helical" evidence="1">
    <location>
        <begin position="231"/>
        <end position="251"/>
    </location>
</feature>
<protein>
    <recommendedName>
        <fullName evidence="2">F-box domain-containing protein</fullName>
    </recommendedName>
</protein>
<name>A0ABQ8UJ53_9EUKA</name>
<feature type="domain" description="F-box" evidence="2">
    <location>
        <begin position="36"/>
        <end position="84"/>
    </location>
</feature>
<keyword evidence="1" id="KW-0472">Membrane</keyword>
<dbReference type="InterPro" id="IPR001810">
    <property type="entry name" value="F-box_dom"/>
</dbReference>
<keyword evidence="1" id="KW-1133">Transmembrane helix</keyword>
<feature type="transmembrane region" description="Helical" evidence="1">
    <location>
        <begin position="171"/>
        <end position="192"/>
    </location>
</feature>
<keyword evidence="4" id="KW-1185">Reference proteome</keyword>
<dbReference type="PROSITE" id="PS50181">
    <property type="entry name" value="FBOX"/>
    <property type="match status" value="1"/>
</dbReference>
<evidence type="ECO:0000256" key="1">
    <source>
        <dbReference type="SAM" id="Phobius"/>
    </source>
</evidence>
<comment type="caution">
    <text evidence="3">The sequence shown here is derived from an EMBL/GenBank/DDBJ whole genome shotgun (WGS) entry which is preliminary data.</text>
</comment>
<dbReference type="InterPro" id="IPR036047">
    <property type="entry name" value="F-box-like_dom_sf"/>
</dbReference>
<feature type="transmembrane region" description="Helical" evidence="1">
    <location>
        <begin position="271"/>
        <end position="293"/>
    </location>
</feature>
<feature type="transmembrane region" description="Helical" evidence="1">
    <location>
        <begin position="198"/>
        <end position="224"/>
    </location>
</feature>
<reference evidence="3" key="1">
    <citation type="journal article" date="2022" name="bioRxiv">
        <title>Genomics of Preaxostyla Flagellates Illuminates Evolutionary Transitions and the Path Towards Mitochondrial Loss.</title>
        <authorList>
            <person name="Novak L.V.F."/>
            <person name="Treitli S.C."/>
            <person name="Pyrih J."/>
            <person name="Halakuc P."/>
            <person name="Pipaliya S.V."/>
            <person name="Vacek V."/>
            <person name="Brzon O."/>
            <person name="Soukal P."/>
            <person name="Eme L."/>
            <person name="Dacks J.B."/>
            <person name="Karnkowska A."/>
            <person name="Elias M."/>
            <person name="Hampl V."/>
        </authorList>
    </citation>
    <scope>NUCLEOTIDE SEQUENCE</scope>
    <source>
        <strain evidence="3">RCP-MX</strain>
    </source>
</reference>
<dbReference type="SUPFAM" id="SSF81383">
    <property type="entry name" value="F-box domain"/>
    <property type="match status" value="1"/>
</dbReference>
<evidence type="ECO:0000313" key="3">
    <source>
        <dbReference type="EMBL" id="KAJ4459249.1"/>
    </source>
</evidence>
<evidence type="ECO:0000259" key="2">
    <source>
        <dbReference type="PROSITE" id="PS50181"/>
    </source>
</evidence>
<gene>
    <name evidence="3" type="ORF">PAPYR_4783</name>
</gene>
<evidence type="ECO:0000313" key="4">
    <source>
        <dbReference type="Proteomes" id="UP001141327"/>
    </source>
</evidence>
<accession>A0ABQ8UJ53</accession>
<keyword evidence="1" id="KW-0812">Transmembrane</keyword>
<organism evidence="3 4">
    <name type="scientific">Paratrimastix pyriformis</name>
    <dbReference type="NCBI Taxonomy" id="342808"/>
    <lineage>
        <taxon>Eukaryota</taxon>
        <taxon>Metamonada</taxon>
        <taxon>Preaxostyla</taxon>
        <taxon>Paratrimastigidae</taxon>
        <taxon>Paratrimastix</taxon>
    </lineage>
</organism>
<dbReference type="EMBL" id="JAPMOS010000021">
    <property type="protein sequence ID" value="KAJ4459249.1"/>
    <property type="molecule type" value="Genomic_DNA"/>
</dbReference>
<sequence>MSMKWVDKIASIFQPRGFSISLTATPRRRTTSERQLFAMDHLPNEIINLIYRHIPGGKTLTFGSLLSRRFRDALWHDNNFWKLAYLEDFGEAPTHLIELYGDFRYIRHNIQPPPSPPIDIAWRQKYRDHREFLLRTVHAERKRRIKKLIMTHRQLTGLQPHLLFNCWNWTVMNLLMSFVALPLLFVLLILRVEGVTDWSFHTVLAPADFILLCGLCHFLYLVIISNQRREFLVGWFIVAIFPVAIATIHWAAACGDWMTTSGGDRPVSLNWMVIFSPGLAMALLSIILTVGLLKSDPDLQPEESVHFRVVVPLLLLWLWNPEGKKWQEFIGGAETTPPSVSKIDNIM</sequence>
<proteinExistence type="predicted"/>
<dbReference type="Proteomes" id="UP001141327">
    <property type="component" value="Unassembled WGS sequence"/>
</dbReference>